<sequence>MKSLEELAILLVFIAIITFIVTFGYYLSTLPFATNLSSNQGSHTNVNNTNQSVTINVEPEPCLDQNTTLLHTYPTILFSKAKLCKNSCSSSCSCCSICLVDYKESDFLRVLPRCGHFFHVKCVDPWLIMNFTCPICRERLHNEV</sequence>
<feature type="transmembrane region" description="Helical" evidence="2">
    <location>
        <begin position="7"/>
        <end position="27"/>
    </location>
</feature>
<reference evidence="5" key="1">
    <citation type="journal article" date="2020" name="Nat. Commun.">
        <title>Genome sequence of the cluster root forming white lupin.</title>
        <authorList>
            <person name="Hufnagel B."/>
            <person name="Marques A."/>
            <person name="Soriano A."/>
            <person name="Marques L."/>
            <person name="Divol F."/>
            <person name="Doumas P."/>
            <person name="Sallet E."/>
            <person name="Mancinotti D."/>
            <person name="Carrere S."/>
            <person name="Marande W."/>
            <person name="Arribat S."/>
            <person name="Keller J."/>
            <person name="Huneau C."/>
            <person name="Blein T."/>
            <person name="Aime D."/>
            <person name="Laguerre M."/>
            <person name="Taylor J."/>
            <person name="Schubert V."/>
            <person name="Nelson M."/>
            <person name="Geu-Flores F."/>
            <person name="Crespi M."/>
            <person name="Gallardo-Guerrero K."/>
            <person name="Delaux P.-M."/>
            <person name="Salse J."/>
            <person name="Berges H."/>
            <person name="Guyot R."/>
            <person name="Gouzy J."/>
            <person name="Peret B."/>
        </authorList>
    </citation>
    <scope>NUCLEOTIDE SEQUENCE [LARGE SCALE GENOMIC DNA]</scope>
    <source>
        <strain evidence="5">cv. Amiga</strain>
    </source>
</reference>
<evidence type="ECO:0000256" key="1">
    <source>
        <dbReference type="PROSITE-ProRule" id="PRU00175"/>
    </source>
</evidence>
<keyword evidence="2" id="KW-1133">Transmembrane helix</keyword>
<keyword evidence="1" id="KW-0862">Zinc</keyword>
<name>A0A6A4NJV8_LUPAL</name>
<keyword evidence="1" id="KW-0479">Metal-binding</keyword>
<comment type="caution">
    <text evidence="4">The sequence shown here is derived from an EMBL/GenBank/DDBJ whole genome shotgun (WGS) entry which is preliminary data.</text>
</comment>
<dbReference type="InterPro" id="IPR001841">
    <property type="entry name" value="Znf_RING"/>
</dbReference>
<dbReference type="PANTHER" id="PTHR46719">
    <property type="entry name" value="TRANSCRIPTION FACTOR C2H2 FAMILY-RELATED"/>
    <property type="match status" value="1"/>
</dbReference>
<protein>
    <submittedName>
        <fullName evidence="4">Putative transcription factor C2H2 family</fullName>
    </submittedName>
</protein>
<dbReference type="SMART" id="SM00184">
    <property type="entry name" value="RING"/>
    <property type="match status" value="1"/>
</dbReference>
<evidence type="ECO:0000313" key="4">
    <source>
        <dbReference type="EMBL" id="KAE9589802.1"/>
    </source>
</evidence>
<dbReference type="Gene3D" id="3.30.40.10">
    <property type="entry name" value="Zinc/RING finger domain, C3HC4 (zinc finger)"/>
    <property type="match status" value="1"/>
</dbReference>
<evidence type="ECO:0000256" key="2">
    <source>
        <dbReference type="SAM" id="Phobius"/>
    </source>
</evidence>
<dbReference type="OrthoDB" id="8062037at2759"/>
<dbReference type="EMBL" id="WOCE01000021">
    <property type="protein sequence ID" value="KAE9589802.1"/>
    <property type="molecule type" value="Genomic_DNA"/>
</dbReference>
<dbReference type="SUPFAM" id="SSF57850">
    <property type="entry name" value="RING/U-box"/>
    <property type="match status" value="1"/>
</dbReference>
<gene>
    <name evidence="4" type="ORF">Lalb_Chr21g0312791</name>
</gene>
<accession>A0A6A4NJV8</accession>
<proteinExistence type="predicted"/>
<dbReference type="InterPro" id="IPR045899">
    <property type="entry name" value="ATL71-like"/>
</dbReference>
<keyword evidence="1" id="KW-0863">Zinc-finger</keyword>
<dbReference type="Proteomes" id="UP000447434">
    <property type="component" value="Chromosome 21"/>
</dbReference>
<keyword evidence="2" id="KW-0472">Membrane</keyword>
<dbReference type="AlphaFoldDB" id="A0A6A4NJV8"/>
<evidence type="ECO:0000313" key="5">
    <source>
        <dbReference type="Proteomes" id="UP000447434"/>
    </source>
</evidence>
<dbReference type="PANTHER" id="PTHR46719:SF7">
    <property type="entry name" value="RING-H2 FINGER PROTEIN ATL71-RELATED"/>
    <property type="match status" value="1"/>
</dbReference>
<dbReference type="InterPro" id="IPR013083">
    <property type="entry name" value="Znf_RING/FYVE/PHD"/>
</dbReference>
<feature type="domain" description="RING-type" evidence="3">
    <location>
        <begin position="95"/>
        <end position="137"/>
    </location>
</feature>
<dbReference type="Pfam" id="PF13639">
    <property type="entry name" value="zf-RING_2"/>
    <property type="match status" value="1"/>
</dbReference>
<keyword evidence="2" id="KW-0812">Transmembrane</keyword>
<evidence type="ECO:0000259" key="3">
    <source>
        <dbReference type="PROSITE" id="PS50089"/>
    </source>
</evidence>
<organism evidence="4 5">
    <name type="scientific">Lupinus albus</name>
    <name type="common">White lupine</name>
    <name type="synonym">Lupinus termis</name>
    <dbReference type="NCBI Taxonomy" id="3870"/>
    <lineage>
        <taxon>Eukaryota</taxon>
        <taxon>Viridiplantae</taxon>
        <taxon>Streptophyta</taxon>
        <taxon>Embryophyta</taxon>
        <taxon>Tracheophyta</taxon>
        <taxon>Spermatophyta</taxon>
        <taxon>Magnoliopsida</taxon>
        <taxon>eudicotyledons</taxon>
        <taxon>Gunneridae</taxon>
        <taxon>Pentapetalae</taxon>
        <taxon>rosids</taxon>
        <taxon>fabids</taxon>
        <taxon>Fabales</taxon>
        <taxon>Fabaceae</taxon>
        <taxon>Papilionoideae</taxon>
        <taxon>50 kb inversion clade</taxon>
        <taxon>genistoids sensu lato</taxon>
        <taxon>core genistoids</taxon>
        <taxon>Genisteae</taxon>
        <taxon>Lupinus</taxon>
    </lineage>
</organism>
<dbReference type="PROSITE" id="PS50089">
    <property type="entry name" value="ZF_RING_2"/>
    <property type="match status" value="1"/>
</dbReference>
<dbReference type="GO" id="GO:0008270">
    <property type="term" value="F:zinc ion binding"/>
    <property type="evidence" value="ECO:0007669"/>
    <property type="project" value="UniProtKB-KW"/>
</dbReference>
<keyword evidence="5" id="KW-1185">Reference proteome</keyword>